<dbReference type="AlphaFoldDB" id="A0AAD8Q4Z9"/>
<keyword evidence="2" id="KW-1185">Reference proteome</keyword>
<protein>
    <submittedName>
        <fullName evidence="1">Uncharacterized protein</fullName>
    </submittedName>
</protein>
<dbReference type="Proteomes" id="UP001230504">
    <property type="component" value="Unassembled WGS sequence"/>
</dbReference>
<accession>A0AAD8Q4Z9</accession>
<evidence type="ECO:0000313" key="2">
    <source>
        <dbReference type="Proteomes" id="UP001230504"/>
    </source>
</evidence>
<organism evidence="1 2">
    <name type="scientific">Colletotrichum navitas</name>
    <dbReference type="NCBI Taxonomy" id="681940"/>
    <lineage>
        <taxon>Eukaryota</taxon>
        <taxon>Fungi</taxon>
        <taxon>Dikarya</taxon>
        <taxon>Ascomycota</taxon>
        <taxon>Pezizomycotina</taxon>
        <taxon>Sordariomycetes</taxon>
        <taxon>Hypocreomycetidae</taxon>
        <taxon>Glomerellales</taxon>
        <taxon>Glomerellaceae</taxon>
        <taxon>Colletotrichum</taxon>
        <taxon>Colletotrichum graminicola species complex</taxon>
    </lineage>
</organism>
<proteinExistence type="predicted"/>
<evidence type="ECO:0000313" key="1">
    <source>
        <dbReference type="EMBL" id="KAK1595973.1"/>
    </source>
</evidence>
<dbReference type="GeneID" id="85441386"/>
<name>A0AAD8Q4Z9_9PEZI</name>
<dbReference type="RefSeq" id="XP_060416892.1">
    <property type="nucleotide sequence ID" value="XM_060557146.1"/>
</dbReference>
<reference evidence="1" key="1">
    <citation type="submission" date="2021-06" db="EMBL/GenBank/DDBJ databases">
        <title>Comparative genomics, transcriptomics and evolutionary studies reveal genomic signatures of adaptation to plant cell wall in hemibiotrophic fungi.</title>
        <authorList>
            <consortium name="DOE Joint Genome Institute"/>
            <person name="Baroncelli R."/>
            <person name="Diaz J.F."/>
            <person name="Benocci T."/>
            <person name="Peng M."/>
            <person name="Battaglia E."/>
            <person name="Haridas S."/>
            <person name="Andreopoulos W."/>
            <person name="Labutti K."/>
            <person name="Pangilinan J."/>
            <person name="Floch G.L."/>
            <person name="Makela M.R."/>
            <person name="Henrissat B."/>
            <person name="Grigoriev I.V."/>
            <person name="Crouch J.A."/>
            <person name="De Vries R.P."/>
            <person name="Sukno S.A."/>
            <person name="Thon M.R."/>
        </authorList>
    </citation>
    <scope>NUCLEOTIDE SEQUENCE</scope>
    <source>
        <strain evidence="1">CBS 125086</strain>
    </source>
</reference>
<sequence>MSLMALCSAAQPGQGRIANAGSGAAGPAVVQHHKAVGVEYVPCLQRTEKEYVPVRTDTYR</sequence>
<dbReference type="EMBL" id="JAHLJV010000013">
    <property type="protein sequence ID" value="KAK1595973.1"/>
    <property type="molecule type" value="Genomic_DNA"/>
</dbReference>
<gene>
    <name evidence="1" type="ORF">LY79DRAFT_544936</name>
</gene>
<comment type="caution">
    <text evidence="1">The sequence shown here is derived from an EMBL/GenBank/DDBJ whole genome shotgun (WGS) entry which is preliminary data.</text>
</comment>